<keyword evidence="2 3" id="KW-0456">Lyase</keyword>
<evidence type="ECO:0000256" key="1">
    <source>
        <dbReference type="ARBA" id="ARBA00007592"/>
    </source>
</evidence>
<dbReference type="RefSeq" id="WP_146354235.1">
    <property type="nucleotide sequence ID" value="NZ_VOIR01000001.1"/>
</dbReference>
<evidence type="ECO:0000256" key="4">
    <source>
        <dbReference type="PIRSR" id="PIRSR001365-1"/>
    </source>
</evidence>
<dbReference type="PIRSF" id="PIRSF001365">
    <property type="entry name" value="DHDPS"/>
    <property type="match status" value="1"/>
</dbReference>
<gene>
    <name evidence="6" type="ORF">FQ330_00195</name>
</gene>
<name>A0A5M8QUY8_9MICO</name>
<dbReference type="InterPro" id="IPR013785">
    <property type="entry name" value="Aldolase_TIM"/>
</dbReference>
<dbReference type="Pfam" id="PF00701">
    <property type="entry name" value="DHDPS"/>
    <property type="match status" value="1"/>
</dbReference>
<dbReference type="EMBL" id="VOIR01000001">
    <property type="protein sequence ID" value="KAA6437952.1"/>
    <property type="molecule type" value="Genomic_DNA"/>
</dbReference>
<dbReference type="CDD" id="cd00408">
    <property type="entry name" value="DHDPS-like"/>
    <property type="match status" value="1"/>
</dbReference>
<dbReference type="GO" id="GO:0008840">
    <property type="term" value="F:4-hydroxy-tetrahydrodipicolinate synthase activity"/>
    <property type="evidence" value="ECO:0007669"/>
    <property type="project" value="TreeGrafter"/>
</dbReference>
<sequence>MFTGLSAFPLTPLRDDRLDLDAFGRIVAMLAESGVDSVTALGSTGSYAYLDRDERQRVVGAAVEAAGGTPVIAGIGALRTSHAIAFARDAVDAGARAVLLAPLTYQALTDDDAYGFYADVLEHLPVPLVVYDNPGTTHFTFTDALYGRIAALPGVASIKIPGLPAGVTAEQRVAQLRDVVPEHVTIGISGDAFAARALNGGCDAWYSVIAGTLPAPALRITRAAQAGERDEAEAESARLQPIWDLFAAHGSNRVVAAIAEELGLAHPGSLPLPLRGLGEEGRMRVREALAELDLR</sequence>
<evidence type="ECO:0000256" key="5">
    <source>
        <dbReference type="PIRSR" id="PIRSR001365-2"/>
    </source>
</evidence>
<feature type="binding site" evidence="5">
    <location>
        <position position="44"/>
    </location>
    <ligand>
        <name>pyruvate</name>
        <dbReference type="ChEBI" id="CHEBI:15361"/>
    </ligand>
</feature>
<dbReference type="InterPro" id="IPR002220">
    <property type="entry name" value="DapA-like"/>
</dbReference>
<feature type="active site" description="Schiff-base intermediate with substrate" evidence="4">
    <location>
        <position position="159"/>
    </location>
</feature>
<evidence type="ECO:0000313" key="6">
    <source>
        <dbReference type="EMBL" id="KAA6437952.1"/>
    </source>
</evidence>
<feature type="active site" description="Proton donor/acceptor" evidence="4">
    <location>
        <position position="131"/>
    </location>
</feature>
<dbReference type="GO" id="GO:0005829">
    <property type="term" value="C:cytosol"/>
    <property type="evidence" value="ECO:0007669"/>
    <property type="project" value="TreeGrafter"/>
</dbReference>
<accession>A0A5M8QUY8</accession>
<reference evidence="6 7" key="1">
    <citation type="submission" date="2019-08" db="EMBL/GenBank/DDBJ databases">
        <title>Agrococcus lahaulensis sp. nov., isolated from a cold desert of the Indian Himalayas.</title>
        <authorList>
            <person name="Qu J.H."/>
        </authorList>
    </citation>
    <scope>NUCLEOTIDE SEQUENCE [LARGE SCALE GENOMIC DNA]</scope>
    <source>
        <strain evidence="6 7">NS18</strain>
    </source>
</reference>
<dbReference type="PANTHER" id="PTHR12128:SF66">
    <property type="entry name" value="4-HYDROXY-2-OXOGLUTARATE ALDOLASE, MITOCHONDRIAL"/>
    <property type="match status" value="1"/>
</dbReference>
<dbReference type="AlphaFoldDB" id="A0A5M8QUY8"/>
<organism evidence="6 7">
    <name type="scientific">Agrococcus sediminis</name>
    <dbReference type="NCBI Taxonomy" id="2599924"/>
    <lineage>
        <taxon>Bacteria</taxon>
        <taxon>Bacillati</taxon>
        <taxon>Actinomycetota</taxon>
        <taxon>Actinomycetes</taxon>
        <taxon>Micrococcales</taxon>
        <taxon>Microbacteriaceae</taxon>
        <taxon>Agrococcus</taxon>
    </lineage>
</organism>
<dbReference type="PRINTS" id="PR00146">
    <property type="entry name" value="DHPICSNTHASE"/>
</dbReference>
<proteinExistence type="inferred from homology"/>
<comment type="caution">
    <text evidence="6">The sequence shown here is derived from an EMBL/GenBank/DDBJ whole genome shotgun (WGS) entry which is preliminary data.</text>
</comment>
<dbReference type="Gene3D" id="3.20.20.70">
    <property type="entry name" value="Aldolase class I"/>
    <property type="match status" value="1"/>
</dbReference>
<dbReference type="SMART" id="SM01130">
    <property type="entry name" value="DHDPS"/>
    <property type="match status" value="1"/>
</dbReference>
<keyword evidence="7" id="KW-1185">Reference proteome</keyword>
<dbReference type="PANTHER" id="PTHR12128">
    <property type="entry name" value="DIHYDRODIPICOLINATE SYNTHASE"/>
    <property type="match status" value="1"/>
</dbReference>
<protein>
    <submittedName>
        <fullName evidence="6">Dihydrodipicolinate synthase family protein</fullName>
    </submittedName>
</protein>
<comment type="similarity">
    <text evidence="1 3">Belongs to the DapA family.</text>
</comment>
<evidence type="ECO:0000256" key="2">
    <source>
        <dbReference type="ARBA" id="ARBA00023239"/>
    </source>
</evidence>
<dbReference type="Proteomes" id="UP000323221">
    <property type="component" value="Unassembled WGS sequence"/>
</dbReference>
<evidence type="ECO:0000313" key="7">
    <source>
        <dbReference type="Proteomes" id="UP000323221"/>
    </source>
</evidence>
<dbReference type="OrthoDB" id="9778880at2"/>
<evidence type="ECO:0000256" key="3">
    <source>
        <dbReference type="PIRNR" id="PIRNR001365"/>
    </source>
</evidence>
<dbReference type="SUPFAM" id="SSF51569">
    <property type="entry name" value="Aldolase"/>
    <property type="match status" value="1"/>
</dbReference>